<dbReference type="RefSeq" id="WP_238074937.1">
    <property type="nucleotide sequence ID" value="NZ_JAKNJB010000040.1"/>
</dbReference>
<evidence type="ECO:0008006" key="3">
    <source>
        <dbReference type="Google" id="ProtNLM"/>
    </source>
</evidence>
<proteinExistence type="predicted"/>
<gene>
    <name evidence="1" type="ORF">L0P79_16490</name>
</gene>
<evidence type="ECO:0000313" key="1">
    <source>
        <dbReference type="EMBL" id="MCG4528645.1"/>
    </source>
</evidence>
<dbReference type="Proteomes" id="UP001200313">
    <property type="component" value="Unassembled WGS sequence"/>
</dbReference>
<keyword evidence="2" id="KW-1185">Reference proteome</keyword>
<accession>A0ABS9MCW8</accession>
<organism evidence="1 2">
    <name type="scientific">Intestinimonas massiliensis</name>
    <name type="common">ex Afouda et al. 2020</name>
    <dbReference type="NCBI Taxonomy" id="1673721"/>
    <lineage>
        <taxon>Bacteria</taxon>
        <taxon>Bacillati</taxon>
        <taxon>Bacillota</taxon>
        <taxon>Clostridia</taxon>
        <taxon>Eubacteriales</taxon>
        <taxon>Intestinimonas</taxon>
    </lineage>
</organism>
<reference evidence="1 2" key="1">
    <citation type="submission" date="2022-01" db="EMBL/GenBank/DDBJ databases">
        <title>Collection of gut derived symbiotic bacterial strains cultured from healthy donors.</title>
        <authorList>
            <person name="Lin H."/>
            <person name="Kohout C."/>
            <person name="Waligurski E."/>
            <person name="Pamer E.G."/>
        </authorList>
    </citation>
    <scope>NUCLEOTIDE SEQUENCE [LARGE SCALE GENOMIC DNA]</scope>
    <source>
        <strain evidence="1 2">DFI.3.7</strain>
    </source>
</reference>
<name>A0ABS9MCW8_9FIRM</name>
<evidence type="ECO:0000313" key="2">
    <source>
        <dbReference type="Proteomes" id="UP001200313"/>
    </source>
</evidence>
<protein>
    <recommendedName>
        <fullName evidence="3">Large polyvalent protein associated domain-containing protein</fullName>
    </recommendedName>
</protein>
<sequence>MKQKYTKKCENGVQLRPASIEEAGLFYSDLDEKQDEVLGTVGHIRMDFGFSGKEFWHTWWPHNKDRFNTLEFKEELQAIVDTLRANGPLKDLASMSSYCHKNGGVITEDNRSFGYVAETDHYRYCLRCTPTPGDYQGYLYCYDKRQQEMAQKDKIVGRVTFADGTAQEFTDPHQYLQTIKEELPLRNTTGFKHETLSEDPEIKKAVDDILLDFAGEENPRRTCNYGLTEKGLQALQDVADPSLPHSYAWFVMTDCNTPQEQLHRNLTLDEAVELYQNSDHPEKRLGVTKDDFATVDFVRMVDGEQTFFGDYQKLESFKNDPTIFEAVEQLHQELEDMTQDQGMTM</sequence>
<dbReference type="EMBL" id="JAKNJB010000040">
    <property type="protein sequence ID" value="MCG4528645.1"/>
    <property type="molecule type" value="Genomic_DNA"/>
</dbReference>
<comment type="caution">
    <text evidence="1">The sequence shown here is derived from an EMBL/GenBank/DDBJ whole genome shotgun (WGS) entry which is preliminary data.</text>
</comment>